<comment type="caution">
    <text evidence="1">The sequence shown here is derived from an EMBL/GenBank/DDBJ whole genome shotgun (WGS) entry which is preliminary data.</text>
</comment>
<dbReference type="EMBL" id="JAUZEE010000006">
    <property type="protein sequence ID" value="MDP4301641.1"/>
    <property type="molecule type" value="Genomic_DNA"/>
</dbReference>
<evidence type="ECO:0000313" key="2">
    <source>
        <dbReference type="Proteomes" id="UP001235760"/>
    </source>
</evidence>
<sequence>MTVEELIQLLYRFGSRTSVRLVDSVGQFVLTPCDIEGLDTDAPGGPAVCLFARDAACARPVRPEMKCRTCGWVHVAIPRHHAEQWVLDATPEQRQDGRLAYAAMHRYFRCYRCGATTDAFVPALPSDAPVGCTLQPVVVGQRKESRD</sequence>
<dbReference type="RefSeq" id="WP_305750182.1">
    <property type="nucleotide sequence ID" value="NZ_JAUZEE010000006.1"/>
</dbReference>
<evidence type="ECO:0000313" key="1">
    <source>
        <dbReference type="EMBL" id="MDP4301641.1"/>
    </source>
</evidence>
<gene>
    <name evidence="1" type="ORF">Q8X39_13445</name>
</gene>
<organism evidence="1 2">
    <name type="scientific">Leptothrix discophora</name>
    <dbReference type="NCBI Taxonomy" id="89"/>
    <lineage>
        <taxon>Bacteria</taxon>
        <taxon>Pseudomonadati</taxon>
        <taxon>Pseudomonadota</taxon>
        <taxon>Betaproteobacteria</taxon>
        <taxon>Burkholderiales</taxon>
        <taxon>Sphaerotilaceae</taxon>
        <taxon>Leptothrix</taxon>
    </lineage>
</organism>
<protein>
    <submittedName>
        <fullName evidence="1">Uncharacterized protein</fullName>
    </submittedName>
</protein>
<accession>A0ABT9G575</accession>
<name>A0ABT9G575_LEPDI</name>
<reference evidence="1 2" key="1">
    <citation type="submission" date="2023-08" db="EMBL/GenBank/DDBJ databases">
        <authorList>
            <person name="Roldan D.M."/>
            <person name="Menes R.J."/>
        </authorList>
    </citation>
    <scope>NUCLEOTIDE SEQUENCE [LARGE SCALE GENOMIC DNA]</scope>
    <source>
        <strain evidence="1 2">CCM 2812</strain>
    </source>
</reference>
<proteinExistence type="predicted"/>
<keyword evidence="2" id="KW-1185">Reference proteome</keyword>
<dbReference type="Proteomes" id="UP001235760">
    <property type="component" value="Unassembled WGS sequence"/>
</dbReference>